<organism evidence="2 3">
    <name type="scientific">Streptomyces tanashiensis</name>
    <dbReference type="NCBI Taxonomy" id="67367"/>
    <lineage>
        <taxon>Bacteria</taxon>
        <taxon>Bacillati</taxon>
        <taxon>Actinomycetota</taxon>
        <taxon>Actinomycetes</taxon>
        <taxon>Kitasatosporales</taxon>
        <taxon>Streptomycetaceae</taxon>
        <taxon>Streptomyces</taxon>
    </lineage>
</organism>
<protein>
    <submittedName>
        <fullName evidence="2">Maleylpyruvate isomerase family mycothiol-dependent enzyme</fullName>
    </submittedName>
</protein>
<evidence type="ECO:0000259" key="1">
    <source>
        <dbReference type="Pfam" id="PF11716"/>
    </source>
</evidence>
<dbReference type="SUPFAM" id="SSF109854">
    <property type="entry name" value="DinB/YfiT-like putative metalloenzymes"/>
    <property type="match status" value="1"/>
</dbReference>
<dbReference type="EMBL" id="CP084204">
    <property type="protein sequence ID" value="UZX23089.1"/>
    <property type="molecule type" value="Genomic_DNA"/>
</dbReference>
<sequence length="242" mass="26312">MLDVLEEVTRSAARITAALDTLTDEGARAHSALAGWTRSHVISHVSHGVGAYQRLLAMARTGIDPTPRTDAKTFARAVQEGADRPAAELATDLRGRLALLAEDATSMPVERWGTLVTALAGWQHPAWYTLHRCWRELETHHVDLNVGYRTTDWPATYVTWALDDTLTSLAARDFPVARVDALDIGRSWPLSPNGPEIAGSGHALLGWLSGRAPASPLTSDRPLPVPPDWPIPPAPRIWPAVP</sequence>
<dbReference type="InterPro" id="IPR036527">
    <property type="entry name" value="SCP2_sterol-bd_dom_sf"/>
</dbReference>
<dbReference type="Pfam" id="PF11716">
    <property type="entry name" value="MDMPI_N"/>
    <property type="match status" value="1"/>
</dbReference>
<reference evidence="2" key="1">
    <citation type="submission" date="2021-09" db="EMBL/GenBank/DDBJ databases">
        <title>Complete genome sequence and metabolic characterization of Streptomyces tanashiensis DSM 731 the producer of antibacterial Kalafungin and diverse secondary metabolites.</title>
        <authorList>
            <person name="Abbasi M.N."/>
            <person name="Anwar M.N."/>
            <person name="Alam K."/>
            <person name="Shoaib M."/>
            <person name="Lin Z."/>
            <person name="Hayat M."/>
            <person name="Ali M.I."/>
            <person name="Malik H.M.T."/>
            <person name="Ahmed I."/>
            <person name="Li A."/>
            <person name="Hailong Wang H."/>
            <person name="Zhang Y."/>
        </authorList>
    </citation>
    <scope>NUCLEOTIDE SEQUENCE</scope>
    <source>
        <strain evidence="2">Kala</strain>
    </source>
</reference>
<dbReference type="GeneID" id="95602013"/>
<accession>A0ABY6R0Y4</accession>
<feature type="domain" description="Mycothiol-dependent maleylpyruvate isomerase metal-binding" evidence="1">
    <location>
        <begin position="10"/>
        <end position="144"/>
    </location>
</feature>
<keyword evidence="3" id="KW-1185">Reference proteome</keyword>
<dbReference type="GO" id="GO:0016853">
    <property type="term" value="F:isomerase activity"/>
    <property type="evidence" value="ECO:0007669"/>
    <property type="project" value="UniProtKB-KW"/>
</dbReference>
<dbReference type="InterPro" id="IPR017517">
    <property type="entry name" value="Maleyloyr_isom"/>
</dbReference>
<name>A0ABY6R0Y4_9ACTN</name>
<keyword evidence="2" id="KW-0413">Isomerase</keyword>
<proteinExistence type="predicted"/>
<dbReference type="InterPro" id="IPR024344">
    <property type="entry name" value="MDMPI_metal-binding"/>
</dbReference>
<dbReference type="RefSeq" id="WP_267259219.1">
    <property type="nucleotide sequence ID" value="NZ_CP084204.1"/>
</dbReference>
<dbReference type="Gene3D" id="1.20.120.450">
    <property type="entry name" value="dinb family like domain"/>
    <property type="match status" value="1"/>
</dbReference>
<dbReference type="SUPFAM" id="SSF55718">
    <property type="entry name" value="SCP-like"/>
    <property type="match status" value="1"/>
</dbReference>
<dbReference type="NCBIfam" id="TIGR03083">
    <property type="entry name" value="maleylpyruvate isomerase family mycothiol-dependent enzyme"/>
    <property type="match status" value="1"/>
</dbReference>
<dbReference type="Proteomes" id="UP001164506">
    <property type="component" value="Chromosome"/>
</dbReference>
<dbReference type="InterPro" id="IPR034660">
    <property type="entry name" value="DinB/YfiT-like"/>
</dbReference>
<gene>
    <name evidence="2" type="ORF">LDH80_21225</name>
</gene>
<evidence type="ECO:0000313" key="3">
    <source>
        <dbReference type="Proteomes" id="UP001164506"/>
    </source>
</evidence>
<evidence type="ECO:0000313" key="2">
    <source>
        <dbReference type="EMBL" id="UZX23089.1"/>
    </source>
</evidence>